<feature type="transmembrane region" description="Helical" evidence="2">
    <location>
        <begin position="76"/>
        <end position="95"/>
    </location>
</feature>
<keyword evidence="3" id="KW-1185">Reference proteome</keyword>
<evidence type="ECO:0000313" key="3">
    <source>
        <dbReference type="Proteomes" id="UP000504634"/>
    </source>
</evidence>
<dbReference type="AlphaFoldDB" id="A0A6J2TLH2"/>
<dbReference type="CTD" id="4379897"/>
<proteinExistence type="predicted"/>
<name>A0A6J2TLH2_DROLE</name>
<dbReference type="RefSeq" id="XP_030376899.1">
    <property type="nucleotide sequence ID" value="XM_030521039.1"/>
</dbReference>
<feature type="transmembrane region" description="Helical" evidence="2">
    <location>
        <begin position="295"/>
        <end position="315"/>
    </location>
</feature>
<accession>A0A6J2TLH2</accession>
<sequence>MNNTRILRTTNILLLLTGYQLHWFVAKSHRFRVSIVPVIGLVVLSCIYIACLVQHFEAHSLLQLVKSMSPFLHGLIRLQALLGVKVFIYAFYASARSIGPANDIAKTLPFKSNGSGNDRKDYYAYALIFSTLSVLFGLGFYIAYEMDFVLPPLEHIMIGLGLFIPHYVLGGALRFFNILSWLSCDQLQHLRTDVEEELGVCMAKQNAKIELASTSLATSGSSVRMEALQRQCQQLEQLAGRLERLFQAMQRSLILLFVVNSHCLLGGIYIYIYYYNVWYVLLEGSLRRVFYAGNILIYACILCDYIGLLLTQMLLQRERSKFLEHLKLSLSQREWMPKDMRSVVKDMRNILCSAFNFKFCSVLRFDVAHFALLQILQGLTIAVIVLYVYFNDTISAINDSIGGNDDE</sequence>
<dbReference type="OrthoDB" id="7849139at2759"/>
<feature type="transmembrane region" description="Helical" evidence="2">
    <location>
        <begin position="122"/>
        <end position="144"/>
    </location>
</feature>
<reference evidence="4" key="1">
    <citation type="submission" date="2025-08" db="UniProtKB">
        <authorList>
            <consortium name="RefSeq"/>
        </authorList>
    </citation>
    <scope>IDENTIFICATION</scope>
    <source>
        <strain evidence="4">11010-0011.00</strain>
        <tissue evidence="4">Whole body</tissue>
    </source>
</reference>
<keyword evidence="2" id="KW-1133">Transmembrane helix</keyword>
<evidence type="ECO:0000256" key="1">
    <source>
        <dbReference type="SAM" id="Coils"/>
    </source>
</evidence>
<evidence type="ECO:0000313" key="4">
    <source>
        <dbReference type="RefSeq" id="XP_030376899.1"/>
    </source>
</evidence>
<feature type="transmembrane region" description="Helical" evidence="2">
    <location>
        <begin position="367"/>
        <end position="390"/>
    </location>
</feature>
<keyword evidence="2" id="KW-0812">Transmembrane</keyword>
<feature type="transmembrane region" description="Helical" evidence="2">
    <location>
        <begin position="33"/>
        <end position="56"/>
    </location>
</feature>
<gene>
    <name evidence="4" type="primary">LOC115625812</name>
</gene>
<keyword evidence="1" id="KW-0175">Coiled coil</keyword>
<feature type="coiled-coil region" evidence="1">
    <location>
        <begin position="225"/>
        <end position="252"/>
    </location>
</feature>
<dbReference type="GeneID" id="115625812"/>
<feature type="transmembrane region" description="Helical" evidence="2">
    <location>
        <begin position="156"/>
        <end position="176"/>
    </location>
</feature>
<evidence type="ECO:0000256" key="2">
    <source>
        <dbReference type="SAM" id="Phobius"/>
    </source>
</evidence>
<dbReference type="Proteomes" id="UP000504634">
    <property type="component" value="Unplaced"/>
</dbReference>
<protein>
    <submittedName>
        <fullName evidence="4">Uncharacterized protein LOC115625812</fullName>
    </submittedName>
</protein>
<organism evidence="3 4">
    <name type="scientific">Drosophila lebanonensis</name>
    <name type="common">Fruit fly</name>
    <name type="synonym">Scaptodrosophila lebanonensis</name>
    <dbReference type="NCBI Taxonomy" id="7225"/>
    <lineage>
        <taxon>Eukaryota</taxon>
        <taxon>Metazoa</taxon>
        <taxon>Ecdysozoa</taxon>
        <taxon>Arthropoda</taxon>
        <taxon>Hexapoda</taxon>
        <taxon>Insecta</taxon>
        <taxon>Pterygota</taxon>
        <taxon>Neoptera</taxon>
        <taxon>Endopterygota</taxon>
        <taxon>Diptera</taxon>
        <taxon>Brachycera</taxon>
        <taxon>Muscomorpha</taxon>
        <taxon>Ephydroidea</taxon>
        <taxon>Drosophilidae</taxon>
        <taxon>Scaptodrosophila</taxon>
    </lineage>
</organism>
<keyword evidence="2" id="KW-0472">Membrane</keyword>
<feature type="transmembrane region" description="Helical" evidence="2">
    <location>
        <begin position="253"/>
        <end position="275"/>
    </location>
</feature>